<sequence length="143" mass="16185">MSPATDDAHTFQNFHKVMIPPERLFAAWVDPGLMKTWLLKTGTNEISRVETEPRVGGTFRILEITEDGERIEHVGEYLEVNRPKRLMFRLEAPRRFGGTSVVSVDIAAGGEGSWMGFVQTGVEKKSSEAAWRDMFRRMEDALA</sequence>
<evidence type="ECO:0000256" key="1">
    <source>
        <dbReference type="ARBA" id="ARBA00006817"/>
    </source>
</evidence>
<dbReference type="EMBL" id="SOBT01000008">
    <property type="protein sequence ID" value="TDU32470.1"/>
    <property type="molecule type" value="Genomic_DNA"/>
</dbReference>
<proteinExistence type="inferred from homology"/>
<comment type="similarity">
    <text evidence="1">Belongs to the AHA1 family.</text>
</comment>
<dbReference type="Proteomes" id="UP000295341">
    <property type="component" value="Unassembled WGS sequence"/>
</dbReference>
<dbReference type="AlphaFoldDB" id="A0A4R7PGE0"/>
<dbReference type="SUPFAM" id="SSF55961">
    <property type="entry name" value="Bet v1-like"/>
    <property type="match status" value="1"/>
</dbReference>
<accession>A0A4R7PGE0</accession>
<organism evidence="3 4">
    <name type="scientific">Panacagrimonas perspica</name>
    <dbReference type="NCBI Taxonomy" id="381431"/>
    <lineage>
        <taxon>Bacteria</taxon>
        <taxon>Pseudomonadati</taxon>
        <taxon>Pseudomonadota</taxon>
        <taxon>Gammaproteobacteria</taxon>
        <taxon>Nevskiales</taxon>
        <taxon>Nevskiaceae</taxon>
        <taxon>Panacagrimonas</taxon>
    </lineage>
</organism>
<dbReference type="InterPro" id="IPR013538">
    <property type="entry name" value="ASHA1/2-like_C"/>
</dbReference>
<keyword evidence="4" id="KW-1185">Reference proteome</keyword>
<reference evidence="3 4" key="1">
    <citation type="submission" date="2019-03" db="EMBL/GenBank/DDBJ databases">
        <title>Genomic Encyclopedia of Type Strains, Phase IV (KMG-IV): sequencing the most valuable type-strain genomes for metagenomic binning, comparative biology and taxonomic classification.</title>
        <authorList>
            <person name="Goeker M."/>
        </authorList>
    </citation>
    <scope>NUCLEOTIDE SEQUENCE [LARGE SCALE GENOMIC DNA]</scope>
    <source>
        <strain evidence="3 4">DSM 26377</strain>
    </source>
</reference>
<feature type="domain" description="Activator of Hsp90 ATPase homologue 1/2-like C-terminal" evidence="2">
    <location>
        <begin position="20"/>
        <end position="142"/>
    </location>
</feature>
<dbReference type="Gene3D" id="3.30.530.20">
    <property type="match status" value="1"/>
</dbReference>
<gene>
    <name evidence="3" type="ORF">DFR24_1867</name>
</gene>
<dbReference type="InterPro" id="IPR023393">
    <property type="entry name" value="START-like_dom_sf"/>
</dbReference>
<dbReference type="Pfam" id="PF08327">
    <property type="entry name" value="AHSA1"/>
    <property type="match status" value="1"/>
</dbReference>
<comment type="caution">
    <text evidence="3">The sequence shown here is derived from an EMBL/GenBank/DDBJ whole genome shotgun (WGS) entry which is preliminary data.</text>
</comment>
<evidence type="ECO:0000313" key="4">
    <source>
        <dbReference type="Proteomes" id="UP000295341"/>
    </source>
</evidence>
<evidence type="ECO:0000259" key="2">
    <source>
        <dbReference type="Pfam" id="PF08327"/>
    </source>
</evidence>
<evidence type="ECO:0000313" key="3">
    <source>
        <dbReference type="EMBL" id="TDU32470.1"/>
    </source>
</evidence>
<protein>
    <submittedName>
        <fullName evidence="3">Uncharacterized protein YndB with AHSA1/START domain</fullName>
    </submittedName>
</protein>
<dbReference type="CDD" id="cd07814">
    <property type="entry name" value="SRPBCC_CalC_Aha1-like"/>
    <property type="match status" value="1"/>
</dbReference>
<dbReference type="RefSeq" id="WP_162851120.1">
    <property type="nucleotide sequence ID" value="NZ_MWIN01000001.1"/>
</dbReference>
<name>A0A4R7PGE0_9GAMM</name>